<evidence type="ECO:0000313" key="4">
    <source>
        <dbReference type="EMBL" id="MDQ0517011.1"/>
    </source>
</evidence>
<keyword evidence="4" id="KW-0012">Acyltransferase</keyword>
<accession>A0ABU0M7S8</accession>
<reference evidence="4 5" key="1">
    <citation type="submission" date="2023-07" db="EMBL/GenBank/DDBJ databases">
        <title>Genomic Encyclopedia of Type Strains, Phase IV (KMG-IV): sequencing the most valuable type-strain genomes for metagenomic binning, comparative biology and taxonomic classification.</title>
        <authorList>
            <person name="Goeker M."/>
        </authorList>
    </citation>
    <scope>NUCLEOTIDE SEQUENCE [LARGE SCALE GENOMIC DNA]</scope>
    <source>
        <strain evidence="4 5">B1-1</strain>
    </source>
</reference>
<keyword evidence="5" id="KW-1185">Reference proteome</keyword>
<dbReference type="PANTHER" id="PTHR31438:SF1">
    <property type="entry name" value="LYSINE N-ACYLTRANSFERASE C17G9.06C-RELATED"/>
    <property type="match status" value="1"/>
</dbReference>
<dbReference type="PROSITE" id="PS51186">
    <property type="entry name" value="GNAT"/>
    <property type="match status" value="1"/>
</dbReference>
<dbReference type="SUPFAM" id="SSF55729">
    <property type="entry name" value="Acyl-CoA N-acyltransferases (Nat)"/>
    <property type="match status" value="1"/>
</dbReference>
<evidence type="ECO:0000313" key="5">
    <source>
        <dbReference type="Proteomes" id="UP001223743"/>
    </source>
</evidence>
<sequence>MPPDSASRYLFRPLRGDDLPMIAAWLTEEHVALWWDPPAIAVPKIAGHLADGAVRAYLVSIDGRPAAYLQSYDPHLEADHPYRDQPRGTLGIDQFIGEADLVGKGHGPGLIDHFARARFDEGVPRIIADPHPDNHRSLRAYAKAGFRPLDRRTTIYGTALIMGRDAGEPTRPR</sequence>
<dbReference type="EMBL" id="JAUSWJ010000001">
    <property type="protein sequence ID" value="MDQ0517011.1"/>
    <property type="molecule type" value="Genomic_DNA"/>
</dbReference>
<dbReference type="InterPro" id="IPR000182">
    <property type="entry name" value="GNAT_dom"/>
</dbReference>
<dbReference type="Gene3D" id="3.40.630.30">
    <property type="match status" value="1"/>
</dbReference>
<name>A0ABU0M7S8_9HYPH</name>
<comment type="caution">
    <text evidence="4">The sequence shown here is derived from an EMBL/GenBank/DDBJ whole genome shotgun (WGS) entry which is preliminary data.</text>
</comment>
<feature type="domain" description="N-acetyltransferase" evidence="3">
    <location>
        <begin position="9"/>
        <end position="167"/>
    </location>
</feature>
<proteinExistence type="predicted"/>
<evidence type="ECO:0000256" key="2">
    <source>
        <dbReference type="ARBA" id="ARBA00023251"/>
    </source>
</evidence>
<dbReference type="InterPro" id="IPR019432">
    <property type="entry name" value="Acyltransferase_MbtK/IucB-like"/>
</dbReference>
<evidence type="ECO:0000259" key="3">
    <source>
        <dbReference type="PROSITE" id="PS51186"/>
    </source>
</evidence>
<organism evidence="4 5">
    <name type="scientific">Kaistia geumhonensis</name>
    <dbReference type="NCBI Taxonomy" id="410839"/>
    <lineage>
        <taxon>Bacteria</taxon>
        <taxon>Pseudomonadati</taxon>
        <taxon>Pseudomonadota</taxon>
        <taxon>Alphaproteobacteria</taxon>
        <taxon>Hyphomicrobiales</taxon>
        <taxon>Kaistiaceae</taxon>
        <taxon>Kaistia</taxon>
    </lineage>
</organism>
<dbReference type="RefSeq" id="WP_266278864.1">
    <property type="nucleotide sequence ID" value="NZ_JAPKNF010000001.1"/>
</dbReference>
<dbReference type="GO" id="GO:0047663">
    <property type="term" value="F:aminoglycoside 6'-N-acetyltransferase activity"/>
    <property type="evidence" value="ECO:0007669"/>
    <property type="project" value="UniProtKB-EC"/>
</dbReference>
<evidence type="ECO:0000256" key="1">
    <source>
        <dbReference type="ARBA" id="ARBA00004924"/>
    </source>
</evidence>
<keyword evidence="2" id="KW-0046">Antibiotic resistance</keyword>
<dbReference type="EC" id="2.3.1.82" evidence="4"/>
<dbReference type="SMART" id="SM01006">
    <property type="entry name" value="AlcB"/>
    <property type="match status" value="1"/>
</dbReference>
<keyword evidence="4" id="KW-0808">Transferase</keyword>
<dbReference type="InterPro" id="IPR016181">
    <property type="entry name" value="Acyl_CoA_acyltransferase"/>
</dbReference>
<dbReference type="PANTHER" id="PTHR31438">
    <property type="entry name" value="LYSINE N-ACYLTRANSFERASE C17G9.06C-RELATED"/>
    <property type="match status" value="1"/>
</dbReference>
<dbReference type="Pfam" id="PF13523">
    <property type="entry name" value="Acetyltransf_8"/>
    <property type="match status" value="1"/>
</dbReference>
<comment type="pathway">
    <text evidence="1">Siderophore biosynthesis.</text>
</comment>
<protein>
    <submittedName>
        <fullName evidence="4">Aminoglycoside 6'-N-acetyltransferase</fullName>
        <ecNumber evidence="4">2.3.1.82</ecNumber>
    </submittedName>
</protein>
<dbReference type="Proteomes" id="UP001223743">
    <property type="component" value="Unassembled WGS sequence"/>
</dbReference>
<gene>
    <name evidence="4" type="ORF">QO015_002624</name>
</gene>